<evidence type="ECO:0000313" key="11">
    <source>
        <dbReference type="EMBL" id="EAR88935.2"/>
    </source>
</evidence>
<feature type="transmembrane region" description="Helical" evidence="8">
    <location>
        <begin position="416"/>
        <end position="434"/>
    </location>
</feature>
<dbReference type="PROSITE" id="PS00211">
    <property type="entry name" value="ABC_TRANSPORTER_1"/>
    <property type="match status" value="1"/>
</dbReference>
<feature type="domain" description="ABC transporter" evidence="9">
    <location>
        <begin position="504"/>
        <end position="744"/>
    </location>
</feature>
<dbReference type="FunFam" id="3.40.50.300:FF:000218">
    <property type="entry name" value="Multidrug ABC transporter ATP-binding protein"/>
    <property type="match status" value="1"/>
</dbReference>
<evidence type="ECO:0000256" key="6">
    <source>
        <dbReference type="ARBA" id="ARBA00023136"/>
    </source>
</evidence>
<keyword evidence="2 8" id="KW-0812">Transmembrane</keyword>
<keyword evidence="4" id="KW-0067">ATP-binding</keyword>
<dbReference type="InterPro" id="IPR003593">
    <property type="entry name" value="AAA+_ATPase"/>
</dbReference>
<dbReference type="PANTHER" id="PTHR43394:SF1">
    <property type="entry name" value="ATP-BINDING CASSETTE SUB-FAMILY B MEMBER 10, MITOCHONDRIAL"/>
    <property type="match status" value="1"/>
</dbReference>
<keyword evidence="12" id="KW-1185">Reference proteome</keyword>
<reference evidence="12" key="1">
    <citation type="journal article" date="2006" name="PLoS Biol.">
        <title>Macronuclear genome sequence of the ciliate Tetrahymena thermophila, a model eukaryote.</title>
        <authorList>
            <person name="Eisen J.A."/>
            <person name="Coyne R.S."/>
            <person name="Wu M."/>
            <person name="Wu D."/>
            <person name="Thiagarajan M."/>
            <person name="Wortman J.R."/>
            <person name="Badger J.H."/>
            <person name="Ren Q."/>
            <person name="Amedeo P."/>
            <person name="Jones K.M."/>
            <person name="Tallon L.J."/>
            <person name="Delcher A.L."/>
            <person name="Salzberg S.L."/>
            <person name="Silva J.C."/>
            <person name="Haas B.J."/>
            <person name="Majoros W.H."/>
            <person name="Farzad M."/>
            <person name="Carlton J.M."/>
            <person name="Smith R.K. Jr."/>
            <person name="Garg J."/>
            <person name="Pearlman R.E."/>
            <person name="Karrer K.M."/>
            <person name="Sun L."/>
            <person name="Manning G."/>
            <person name="Elde N.C."/>
            <person name="Turkewitz A.P."/>
            <person name="Asai D.J."/>
            <person name="Wilkes D.E."/>
            <person name="Wang Y."/>
            <person name="Cai H."/>
            <person name="Collins K."/>
            <person name="Stewart B.A."/>
            <person name="Lee S.R."/>
            <person name="Wilamowska K."/>
            <person name="Weinberg Z."/>
            <person name="Ruzzo W.L."/>
            <person name="Wloga D."/>
            <person name="Gaertig J."/>
            <person name="Frankel J."/>
            <person name="Tsao C.-C."/>
            <person name="Gorovsky M.A."/>
            <person name="Keeling P.J."/>
            <person name="Waller R.F."/>
            <person name="Patron N.J."/>
            <person name="Cherry J.M."/>
            <person name="Stover N.A."/>
            <person name="Krieger C.J."/>
            <person name="del Toro C."/>
            <person name="Ryder H.F."/>
            <person name="Williamson S.C."/>
            <person name="Barbeau R.A."/>
            <person name="Hamilton E.P."/>
            <person name="Orias E."/>
        </authorList>
    </citation>
    <scope>NUCLEOTIDE SEQUENCE [LARGE SCALE GENOMIC DNA]</scope>
    <source>
        <strain evidence="12">SB210</strain>
    </source>
</reference>
<dbReference type="InterPro" id="IPR036640">
    <property type="entry name" value="ABC1_TM_sf"/>
</dbReference>
<dbReference type="InParanoid" id="Q22UN5"/>
<evidence type="ECO:0000256" key="4">
    <source>
        <dbReference type="ARBA" id="ARBA00022840"/>
    </source>
</evidence>
<dbReference type="PROSITE" id="PS50893">
    <property type="entry name" value="ABC_TRANSPORTER_2"/>
    <property type="match status" value="1"/>
</dbReference>
<feature type="transmembrane region" description="Helical" evidence="8">
    <location>
        <begin position="183"/>
        <end position="206"/>
    </location>
</feature>
<dbReference type="SUPFAM" id="SSF90123">
    <property type="entry name" value="ABC transporter transmembrane region"/>
    <property type="match status" value="1"/>
</dbReference>
<evidence type="ECO:0000259" key="10">
    <source>
        <dbReference type="PROSITE" id="PS50929"/>
    </source>
</evidence>
<dbReference type="AlphaFoldDB" id="Q22UN5"/>
<dbReference type="InterPro" id="IPR003439">
    <property type="entry name" value="ABC_transporter-like_ATP-bd"/>
</dbReference>
<feature type="transmembrane region" description="Helical" evidence="8">
    <location>
        <begin position="226"/>
        <end position="246"/>
    </location>
</feature>
<accession>Q22UN5</accession>
<keyword evidence="3" id="KW-0547">Nucleotide-binding</keyword>
<dbReference type="Gene3D" id="1.20.1560.10">
    <property type="entry name" value="ABC transporter type 1, transmembrane domain"/>
    <property type="match status" value="1"/>
</dbReference>
<evidence type="ECO:0000256" key="3">
    <source>
        <dbReference type="ARBA" id="ARBA00022741"/>
    </source>
</evidence>
<feature type="transmembrane region" description="Helical" evidence="8">
    <location>
        <begin position="461"/>
        <end position="480"/>
    </location>
</feature>
<dbReference type="PANTHER" id="PTHR43394">
    <property type="entry name" value="ATP-DEPENDENT PERMEASE MDL1, MITOCHONDRIAL"/>
    <property type="match status" value="1"/>
</dbReference>
<evidence type="ECO:0000256" key="7">
    <source>
        <dbReference type="SAM" id="MobiDB-lite"/>
    </source>
</evidence>
<feature type="domain" description="ABC transmembrane type-1" evidence="10">
    <location>
        <begin position="192"/>
        <end position="471"/>
    </location>
</feature>
<dbReference type="InterPro" id="IPR017871">
    <property type="entry name" value="ABC_transporter-like_CS"/>
</dbReference>
<dbReference type="GO" id="GO:0016887">
    <property type="term" value="F:ATP hydrolysis activity"/>
    <property type="evidence" value="ECO:0007669"/>
    <property type="project" value="InterPro"/>
</dbReference>
<evidence type="ECO:0000256" key="8">
    <source>
        <dbReference type="SAM" id="Phobius"/>
    </source>
</evidence>
<dbReference type="OrthoDB" id="294152at2759"/>
<dbReference type="STRING" id="312017.Q22UN5"/>
<dbReference type="InterPro" id="IPR011527">
    <property type="entry name" value="ABC1_TM_dom"/>
</dbReference>
<comment type="subcellular location">
    <subcellularLocation>
        <location evidence="1">Membrane</location>
        <topology evidence="1">Multi-pass membrane protein</topology>
    </subcellularLocation>
</comment>
<evidence type="ECO:0000313" key="12">
    <source>
        <dbReference type="Proteomes" id="UP000009168"/>
    </source>
</evidence>
<dbReference type="RefSeq" id="XP_001009180.2">
    <property type="nucleotide sequence ID" value="XM_001009180.2"/>
</dbReference>
<dbReference type="KEGG" id="tet:TTHERM_00550890"/>
<dbReference type="eggNOG" id="KOG0058">
    <property type="taxonomic scope" value="Eukaryota"/>
</dbReference>
<dbReference type="PROSITE" id="PS50929">
    <property type="entry name" value="ABC_TM1F"/>
    <property type="match status" value="1"/>
</dbReference>
<evidence type="ECO:0000259" key="9">
    <source>
        <dbReference type="PROSITE" id="PS50893"/>
    </source>
</evidence>
<evidence type="ECO:0000256" key="2">
    <source>
        <dbReference type="ARBA" id="ARBA00022692"/>
    </source>
</evidence>
<feature type="region of interest" description="Disordered" evidence="7">
    <location>
        <begin position="76"/>
        <end position="98"/>
    </location>
</feature>
<dbReference type="Gene3D" id="3.40.50.300">
    <property type="entry name" value="P-loop containing nucleotide triphosphate hydrolases"/>
    <property type="match status" value="1"/>
</dbReference>
<evidence type="ECO:0000256" key="5">
    <source>
        <dbReference type="ARBA" id="ARBA00022989"/>
    </source>
</evidence>
<dbReference type="CDD" id="cd03249">
    <property type="entry name" value="ABC_MTABC3_MDL1_MDL2"/>
    <property type="match status" value="1"/>
</dbReference>
<dbReference type="SMART" id="SM00382">
    <property type="entry name" value="AAA"/>
    <property type="match status" value="1"/>
</dbReference>
<dbReference type="GO" id="GO:0005524">
    <property type="term" value="F:ATP binding"/>
    <property type="evidence" value="ECO:0007669"/>
    <property type="project" value="UniProtKB-KW"/>
</dbReference>
<feature type="transmembrane region" description="Helical" evidence="8">
    <location>
        <begin position="329"/>
        <end position="345"/>
    </location>
</feature>
<dbReference type="Pfam" id="PF00005">
    <property type="entry name" value="ABC_tran"/>
    <property type="match status" value="1"/>
</dbReference>
<gene>
    <name evidence="11" type="ORF">TTHERM_00550890</name>
</gene>
<keyword evidence="6 8" id="KW-0472">Membrane</keyword>
<keyword evidence="5 8" id="KW-1133">Transmembrane helix</keyword>
<dbReference type="Pfam" id="PF00664">
    <property type="entry name" value="ABC_membrane"/>
    <property type="match status" value="1"/>
</dbReference>
<dbReference type="SUPFAM" id="SSF52540">
    <property type="entry name" value="P-loop containing nucleoside triphosphate hydrolases"/>
    <property type="match status" value="1"/>
</dbReference>
<dbReference type="GO" id="GO:0015421">
    <property type="term" value="F:ABC-type oligopeptide transporter activity"/>
    <property type="evidence" value="ECO:0007669"/>
    <property type="project" value="TreeGrafter"/>
</dbReference>
<proteinExistence type="predicted"/>
<evidence type="ECO:0000256" key="1">
    <source>
        <dbReference type="ARBA" id="ARBA00004141"/>
    </source>
</evidence>
<dbReference type="InterPro" id="IPR039421">
    <property type="entry name" value="Type_1_exporter"/>
</dbReference>
<dbReference type="GO" id="GO:0016020">
    <property type="term" value="C:membrane"/>
    <property type="evidence" value="ECO:0007669"/>
    <property type="project" value="UniProtKB-SubCell"/>
</dbReference>
<dbReference type="CDD" id="cd18557">
    <property type="entry name" value="ABC_6TM_TAP_ABCB8_10_like"/>
    <property type="match status" value="1"/>
</dbReference>
<sequence length="750" mass="84771">MLIFQLTSQAHLKYICNLELIIYKSFIATNSFNQKVNQVSIQNKLKYSKMSDKKKENKEINMSLLPNEDLQSSQVSTARSSFVSSNGKETTQGGEKSKEHTIINFSKFQKFNEEKTEMDVVEEDAFEKYNKIDKNKVFQKEIKIEYREKDEDKKGPNGGKQKKQKFEWKLYKKLLEYVMREKWLVFIIYSTLFISTASQTFIPYMVGQLLNEVTKTGSDTSVQSTSLIFLGLILITCFFGFFRAMYTNLLGNKVTMYLKRDIFDKFVGYDVAFFEKNKTGDLMSRLGRDVSTARAAVSFNSTMLLRNFLLCISNIIMLFVLSWKVTLSIIPIIPSYYLVTKYYSYKSKQIEKRISDINAASSELAEEVFSGIMTVKSFGQEEYEKKRFEKILQDEYVENRWSGILNAAFFTINNNFLANIGILIVLWYGGYIVVNSQDDLSSGDLASFILYSTSLATNSSAISYGLGAIISATGALERIFEMMQYNPSIKNDSGQEVATITGSVQFKDVTFSYPSNKVQVLHGINVSISPGDCVAFVGTSGSGKSTIIKLIERFYDATTGEVQLDDRNVKDIKISSLRKHIGLVSQEPMLFSGSVIDNIVYGVEKYTIEEVDKACAMAGVDEFLKDRTLFPKGYDTIVGERGTKLSGGQKQRVAIARALIKHPQILIFDEATSALDAESEYLVQQSIDSLIQNRTMTIVVIAHRLSTIKNCSKIIVMQQGKIVESGTHNELISHEGPYKALVERQLSHKI</sequence>
<organism evidence="11 12">
    <name type="scientific">Tetrahymena thermophila (strain SB210)</name>
    <dbReference type="NCBI Taxonomy" id="312017"/>
    <lineage>
        <taxon>Eukaryota</taxon>
        <taxon>Sar</taxon>
        <taxon>Alveolata</taxon>
        <taxon>Ciliophora</taxon>
        <taxon>Intramacronucleata</taxon>
        <taxon>Oligohymenophorea</taxon>
        <taxon>Hymenostomatida</taxon>
        <taxon>Tetrahymenina</taxon>
        <taxon>Tetrahymenidae</taxon>
        <taxon>Tetrahymena</taxon>
    </lineage>
</organism>
<dbReference type="HOGENOM" id="CLU_000604_84_3_1"/>
<feature type="transmembrane region" description="Helical" evidence="8">
    <location>
        <begin position="304"/>
        <end position="323"/>
    </location>
</feature>
<dbReference type="Proteomes" id="UP000009168">
    <property type="component" value="Unassembled WGS sequence"/>
</dbReference>
<feature type="compositionally biased region" description="Polar residues" evidence="7">
    <location>
        <begin position="76"/>
        <end position="94"/>
    </location>
</feature>
<dbReference type="GeneID" id="7834472"/>
<protein>
    <submittedName>
        <fullName evidence="11">ABC-type multidrug transport system, ATPase and permease component</fullName>
    </submittedName>
</protein>
<dbReference type="InterPro" id="IPR027417">
    <property type="entry name" value="P-loop_NTPase"/>
</dbReference>
<name>Q22UN5_TETTS</name>
<dbReference type="EMBL" id="GG662828">
    <property type="protein sequence ID" value="EAR88935.2"/>
    <property type="molecule type" value="Genomic_DNA"/>
</dbReference>